<evidence type="ECO:0000313" key="2">
    <source>
        <dbReference type="EMBL" id="PUE55283.1"/>
    </source>
</evidence>
<dbReference type="OrthoDB" id="9815002at2"/>
<dbReference type="SUPFAM" id="SSF53955">
    <property type="entry name" value="Lysozyme-like"/>
    <property type="match status" value="1"/>
</dbReference>
<dbReference type="AlphaFoldDB" id="A0A315EC24"/>
<dbReference type="Gene3D" id="1.10.530.10">
    <property type="match status" value="1"/>
</dbReference>
<organism evidence="2 3">
    <name type="scientific">Limnohabitans parvus II-B4</name>
    <dbReference type="NCBI Taxonomy" id="1293052"/>
    <lineage>
        <taxon>Bacteria</taxon>
        <taxon>Pseudomonadati</taxon>
        <taxon>Pseudomonadota</taxon>
        <taxon>Betaproteobacteria</taxon>
        <taxon>Burkholderiales</taxon>
        <taxon>Comamonadaceae</taxon>
        <taxon>Limnohabitans</taxon>
    </lineage>
</organism>
<protein>
    <recommendedName>
        <fullName evidence="1">Transglycosylase SLT domain-containing protein</fullName>
    </recommendedName>
</protein>
<accession>A0A315EC24</accession>
<evidence type="ECO:0000259" key="1">
    <source>
        <dbReference type="Pfam" id="PF01464"/>
    </source>
</evidence>
<comment type="caution">
    <text evidence="2">The sequence shown here is derived from an EMBL/GenBank/DDBJ whole genome shotgun (WGS) entry which is preliminary data.</text>
</comment>
<dbReference type="EMBL" id="NESN01000001">
    <property type="protein sequence ID" value="PUE55283.1"/>
    <property type="molecule type" value="Genomic_DNA"/>
</dbReference>
<gene>
    <name evidence="2" type="ORF">B9Z37_01530</name>
</gene>
<proteinExistence type="predicted"/>
<dbReference type="InterPro" id="IPR023346">
    <property type="entry name" value="Lysozyme-like_dom_sf"/>
</dbReference>
<reference evidence="2 3" key="1">
    <citation type="submission" date="2017-04" db="EMBL/GenBank/DDBJ databases">
        <title>Unexpected and diverse lifestyles within the genus Limnohabitans.</title>
        <authorList>
            <person name="Kasalicky V."/>
            <person name="Mehrshad M."/>
            <person name="Andrei S.-A."/>
            <person name="Salcher M."/>
            <person name="Kratochvilova H."/>
            <person name="Simek K."/>
            <person name="Ghai R."/>
        </authorList>
    </citation>
    <scope>NUCLEOTIDE SEQUENCE [LARGE SCALE GENOMIC DNA]</scope>
    <source>
        <strain evidence="2 3">II-B4</strain>
    </source>
</reference>
<dbReference type="CDD" id="cd00254">
    <property type="entry name" value="LT-like"/>
    <property type="match status" value="1"/>
</dbReference>
<dbReference type="InterPro" id="IPR008258">
    <property type="entry name" value="Transglycosylase_SLT_dom_1"/>
</dbReference>
<sequence>MPNTASASGPGILAKIFKVGCRQPRIFAGNWADPALMYESGAISCHFCHTKPLLFPFCMFLSFNSLDLILNIPRIRPHPILGITRYRCRPRLQLHQPMAVLQNASPPPSSAQVMQITGVCMRGSAMTAQLNMSHLALCLQTWAADVREGFVEITRHSLALIGLVVVMVGLTFVSRPDLQASASGVLLGWLEIRQVEVSDTTEPDNAANRSTAKSLKNLTADQLLVTHWLSRKYRVSSEPLGAVVSEAWAIGERSQLPPSLILAIMAVESRFNPFASGSQGNVGLMQIERKAHVDELSRFGGQLSAFDPLTNVRVGVRHLQALIQQTTTLEEALRLYGLSSGQSTENLYVERVLAEQKLLEKLTERQNTAAVSAKSRLNPL</sequence>
<name>A0A315EC24_9BURK</name>
<dbReference type="Pfam" id="PF01464">
    <property type="entry name" value="SLT"/>
    <property type="match status" value="1"/>
</dbReference>
<dbReference type="Proteomes" id="UP000250790">
    <property type="component" value="Unassembled WGS sequence"/>
</dbReference>
<feature type="domain" description="Transglycosylase SLT" evidence="1">
    <location>
        <begin position="251"/>
        <end position="334"/>
    </location>
</feature>
<evidence type="ECO:0000313" key="3">
    <source>
        <dbReference type="Proteomes" id="UP000250790"/>
    </source>
</evidence>
<keyword evidence="3" id="KW-1185">Reference proteome</keyword>